<proteinExistence type="predicted"/>
<sequence>MKQQSIYFYSDFIKGGLSAAFMLLVVVGFSGVAAAATLPNDLAICQSALTDEHLPQSTLAPTRISLIQKRMSAWNGGALLVGQHAAIAATEIEASAVCPAKG</sequence>
<evidence type="ECO:0000313" key="1">
    <source>
        <dbReference type="EMBL" id="WEK05123.1"/>
    </source>
</evidence>
<accession>A0AAJ6B245</accession>
<reference evidence="1" key="1">
    <citation type="submission" date="2023-03" db="EMBL/GenBank/DDBJ databases">
        <title>Andean soil-derived lignocellulolytic bacterial consortium as a source of novel taxa and putative plastic-active enzymes.</title>
        <authorList>
            <person name="Diaz-Garcia L."/>
            <person name="Chuvochina M."/>
            <person name="Feuerriegel G."/>
            <person name="Bunk B."/>
            <person name="Sproer C."/>
            <person name="Streit W.R."/>
            <person name="Rodriguez L.M."/>
            <person name="Overmann J."/>
            <person name="Jimenez D.J."/>
        </authorList>
    </citation>
    <scope>NUCLEOTIDE SEQUENCE</scope>
    <source>
        <strain evidence="1">MAG 4196</strain>
    </source>
</reference>
<dbReference type="EMBL" id="CP119312">
    <property type="protein sequence ID" value="WEK05123.1"/>
    <property type="molecule type" value="Genomic_DNA"/>
</dbReference>
<gene>
    <name evidence="1" type="ORF">P0Y65_02390</name>
</gene>
<dbReference type="Proteomes" id="UP001217476">
    <property type="component" value="Chromosome"/>
</dbReference>
<organism evidence="1 2">
    <name type="scientific">Candidatus Devosia phytovorans</name>
    <dbReference type="NCBI Taxonomy" id="3121372"/>
    <lineage>
        <taxon>Bacteria</taxon>
        <taxon>Pseudomonadati</taxon>
        <taxon>Pseudomonadota</taxon>
        <taxon>Alphaproteobacteria</taxon>
        <taxon>Hyphomicrobiales</taxon>
        <taxon>Devosiaceae</taxon>
        <taxon>Devosia</taxon>
    </lineage>
</organism>
<name>A0AAJ6B245_9HYPH</name>
<protein>
    <submittedName>
        <fullName evidence="1">Uncharacterized protein</fullName>
    </submittedName>
</protein>
<dbReference type="AlphaFoldDB" id="A0AAJ6B245"/>
<evidence type="ECO:0000313" key="2">
    <source>
        <dbReference type="Proteomes" id="UP001217476"/>
    </source>
</evidence>